<dbReference type="InterPro" id="IPR028896">
    <property type="entry name" value="GcvT/YgfZ/DmdA"/>
</dbReference>
<reference evidence="7 8" key="1">
    <citation type="submission" date="2021-01" db="EMBL/GenBank/DDBJ databases">
        <title>Belnapia mucosa sp. nov. and Belnapia arida sp. nov., isolated from the Tabernas Desert (Almeria, Spain).</title>
        <authorList>
            <person name="Molina-Menor E."/>
            <person name="Vidal-Verdu A."/>
            <person name="Calonge A."/>
            <person name="Satari L."/>
            <person name="Pereto Magraner J."/>
            <person name="Porcar Miralles M."/>
        </authorList>
    </citation>
    <scope>NUCLEOTIDE SEQUENCE [LARGE SCALE GENOMIC DNA]</scope>
    <source>
        <strain evidence="7 8">T6</strain>
    </source>
</reference>
<dbReference type="InterPro" id="IPR023753">
    <property type="entry name" value="FAD/NAD-binding_dom"/>
</dbReference>
<dbReference type="PANTHER" id="PTHR43757">
    <property type="entry name" value="AMINOMETHYLTRANSFERASE"/>
    <property type="match status" value="1"/>
</dbReference>
<dbReference type="Pfam" id="PF07992">
    <property type="entry name" value="Pyr_redox_2"/>
    <property type="match status" value="1"/>
</dbReference>
<feature type="domain" description="SoxA A3" evidence="6">
    <location>
        <begin position="498"/>
        <end position="582"/>
    </location>
</feature>
<dbReference type="Gene3D" id="3.30.1360.120">
    <property type="entry name" value="Probable tRNA modification gtpase trme, domain 1"/>
    <property type="match status" value="1"/>
</dbReference>
<keyword evidence="8" id="KW-1185">Reference proteome</keyword>
<organism evidence="7 8">
    <name type="scientific">Belnapia mucosa</name>
    <dbReference type="NCBI Taxonomy" id="2804532"/>
    <lineage>
        <taxon>Bacteria</taxon>
        <taxon>Pseudomonadati</taxon>
        <taxon>Pseudomonadota</taxon>
        <taxon>Alphaproteobacteria</taxon>
        <taxon>Acetobacterales</taxon>
        <taxon>Roseomonadaceae</taxon>
        <taxon>Belnapia</taxon>
    </lineage>
</organism>
<dbReference type="RefSeq" id="WP_202824781.1">
    <property type="nucleotide sequence ID" value="NZ_JAEUXJ010000002.1"/>
</dbReference>
<dbReference type="NCBIfam" id="TIGR01372">
    <property type="entry name" value="soxA"/>
    <property type="match status" value="1"/>
</dbReference>
<dbReference type="Pfam" id="PF08669">
    <property type="entry name" value="GCV_T_C"/>
    <property type="match status" value="1"/>
</dbReference>
<evidence type="ECO:0000256" key="1">
    <source>
        <dbReference type="ARBA" id="ARBA00008609"/>
    </source>
</evidence>
<dbReference type="Gene3D" id="3.50.50.60">
    <property type="entry name" value="FAD/NAD(P)-binding domain"/>
    <property type="match status" value="1"/>
</dbReference>
<dbReference type="InterPro" id="IPR041854">
    <property type="entry name" value="BFD-like_2Fe2S-bd_dom_sf"/>
</dbReference>
<dbReference type="InterPro" id="IPR013977">
    <property type="entry name" value="GcvT_C"/>
</dbReference>
<protein>
    <submittedName>
        <fullName evidence="7">Sarcosine oxidase subunit alpha family protein</fullName>
    </submittedName>
</protein>
<dbReference type="InterPro" id="IPR036188">
    <property type="entry name" value="FAD/NAD-bd_sf"/>
</dbReference>
<dbReference type="InterPro" id="IPR029043">
    <property type="entry name" value="GcvT/YgfZ_C"/>
</dbReference>
<feature type="domain" description="Aminomethyltransferase C-terminal" evidence="5">
    <location>
        <begin position="885"/>
        <end position="967"/>
    </location>
</feature>
<dbReference type="SUPFAM" id="SSF103025">
    <property type="entry name" value="Folate-binding domain"/>
    <property type="match status" value="1"/>
</dbReference>
<proteinExistence type="inferred from homology"/>
<comment type="similarity">
    <text evidence="1">Belongs to the GcvT family.</text>
</comment>
<evidence type="ECO:0000259" key="5">
    <source>
        <dbReference type="Pfam" id="PF08669"/>
    </source>
</evidence>
<dbReference type="Gene3D" id="3.10.20.440">
    <property type="entry name" value="2Fe-2S iron-sulphur cluster binding domain, sarcosine oxidase, alpha subunit, N-terminal domain"/>
    <property type="match status" value="1"/>
</dbReference>
<dbReference type="InterPro" id="IPR006222">
    <property type="entry name" value="GCVT_N"/>
</dbReference>
<dbReference type="InterPro" id="IPR041117">
    <property type="entry name" value="SoxA_A3"/>
</dbReference>
<dbReference type="Pfam" id="PF17806">
    <property type="entry name" value="SO_alpha_A3"/>
    <property type="match status" value="1"/>
</dbReference>
<dbReference type="InterPro" id="IPR006277">
    <property type="entry name" value="Sarcosine_oxidase_asu"/>
</dbReference>
<dbReference type="Gene3D" id="1.10.10.1100">
    <property type="entry name" value="BFD-like [2Fe-2S]-binding domain"/>
    <property type="match status" value="1"/>
</dbReference>
<keyword evidence="2" id="KW-0560">Oxidoreductase</keyword>
<dbReference type="Proteomes" id="UP000606490">
    <property type="component" value="Unassembled WGS sequence"/>
</dbReference>
<dbReference type="Pfam" id="PF01571">
    <property type="entry name" value="GCV_T"/>
    <property type="match status" value="1"/>
</dbReference>
<accession>A0ABS1V020</accession>
<dbReference type="SUPFAM" id="SSF101790">
    <property type="entry name" value="Aminomethyltransferase beta-barrel domain"/>
    <property type="match status" value="1"/>
</dbReference>
<dbReference type="InterPro" id="IPR027266">
    <property type="entry name" value="TrmE/GcvT-like"/>
</dbReference>
<dbReference type="InterPro" id="IPR042204">
    <property type="entry name" value="2Fe-2S-bd_N"/>
</dbReference>
<name>A0ABS1V020_9PROT</name>
<dbReference type="PANTHER" id="PTHR43757:SF2">
    <property type="entry name" value="AMINOMETHYLTRANSFERASE, MITOCHONDRIAL"/>
    <property type="match status" value="1"/>
</dbReference>
<feature type="domain" description="FAD/NAD(P)-binding" evidence="4">
    <location>
        <begin position="169"/>
        <end position="426"/>
    </location>
</feature>
<dbReference type="PRINTS" id="PR00411">
    <property type="entry name" value="PNDRDTASEI"/>
</dbReference>
<dbReference type="SUPFAM" id="SSF51905">
    <property type="entry name" value="FAD/NAD(P)-binding domain"/>
    <property type="match status" value="1"/>
</dbReference>
<dbReference type="EMBL" id="JAEUXJ010000002">
    <property type="protein sequence ID" value="MBL6455051.1"/>
    <property type="molecule type" value="Genomic_DNA"/>
</dbReference>
<dbReference type="Pfam" id="PF13510">
    <property type="entry name" value="Fer2_4"/>
    <property type="match status" value="1"/>
</dbReference>
<feature type="domain" description="GCVT N-terminal" evidence="3">
    <location>
        <begin position="596"/>
        <end position="863"/>
    </location>
</feature>
<evidence type="ECO:0000256" key="2">
    <source>
        <dbReference type="ARBA" id="ARBA00023002"/>
    </source>
</evidence>
<gene>
    <name evidence="7" type="ORF">JMJ55_06925</name>
</gene>
<evidence type="ECO:0000313" key="8">
    <source>
        <dbReference type="Proteomes" id="UP000606490"/>
    </source>
</evidence>
<evidence type="ECO:0000259" key="4">
    <source>
        <dbReference type="Pfam" id="PF07992"/>
    </source>
</evidence>
<dbReference type="PIRSF" id="PIRSF037980">
    <property type="entry name" value="SoxA"/>
    <property type="match status" value="1"/>
</dbReference>
<comment type="caution">
    <text evidence="7">The sequence shown here is derived from an EMBL/GenBank/DDBJ whole genome shotgun (WGS) entry which is preliminary data.</text>
</comment>
<sequence>MRLPEGGRIDRSQPLRFTFDGRAYRGFAGDTLASALLANGITLFGRSFKYHRPRGLLAAGAEEPNALVELDRGPGRREPNIPATLVPLEEGLVARSQNRWPSLRADLASVAGLAAPLLPAGFYYKTFIGPGREAWHRRWEPLIRRMAGLGRAPAAPDPDHYANRFAHCEVLVVGAGPAGIAAALAAAEAGGRVILCEAGTEPGGQLLATPEAMVEGQPASDWLAARVAAIRAHPRIRLLTRTTTFHYGLQNYLCLAEALDRPDGLRERLWQVRTARVVLATGAYERPIPFAGNDRPGVMLAEAARAYAGRWAVLPGRRAVLLAAHDSGYAAAFALADRGVGLAAILDLRATPPPDLAAQAPARGIRLLAGHGVAGTRGGTRLTGVLAAPLRADGVPDATRAEAIPCDLLLMAGGWTPDIQLFSQSRGRARWDAALDAFLPGESVQDLACAGACNGSLDLAEALAEGAAAGRGEAWAPPPRRSTALPARAIAAGALGARKAFVDFQNDVTTADIALAVREGFRSIEHVKRYTTTGMATDQGKAGGLMGLAVAAAAQGVDLPELGLTTFRPPTMPVNFGTLAGRHRGPLFEPLRTAPLHGWAGARGAEFEPVGPWLRARAFPRTGESAEAAVARECRAVREAAGLLDASTLGKIEVVGPDAAEFLERCYVNALHRLQPGRCRYALLLREDGFLYDDGVIARLAPDRFHVTTTTGGAARVLHLLEDYRQTEWPDLQVWLTSTTEHWAVLAVQGPASRAVLAPLVEGIDLAALPHMGVAEGRVAGIPARLFRLSFTGELGYEVNVTAGQAEALRAALFEAGAPHGLTPYGTEAMHVLRAEKGYVIVGQDSDGTVTPDDLGLGWCIGRAKRDFIGKRGLERAGMQGPGRRQLVGLAPDGDWLPEEGAQLLPAAEARAAEGHVTSAYRSAWLGRPIALGLLAGGRGRMGERVFATRRDGTPAPLRIVPPVFHDPEGKRLHG</sequence>
<dbReference type="PRINTS" id="PR00368">
    <property type="entry name" value="FADPNR"/>
</dbReference>
<evidence type="ECO:0000259" key="3">
    <source>
        <dbReference type="Pfam" id="PF01571"/>
    </source>
</evidence>
<evidence type="ECO:0000313" key="7">
    <source>
        <dbReference type="EMBL" id="MBL6455051.1"/>
    </source>
</evidence>
<evidence type="ECO:0000259" key="6">
    <source>
        <dbReference type="Pfam" id="PF17806"/>
    </source>
</evidence>